<dbReference type="InterPro" id="IPR003141">
    <property type="entry name" value="Pol/His_phosphatase_N"/>
</dbReference>
<feature type="domain" description="Polymerase/histidinol phosphatase N-terminal" evidence="1">
    <location>
        <begin position="3"/>
        <end position="68"/>
    </location>
</feature>
<dbReference type="Gene3D" id="1.10.150.650">
    <property type="match status" value="1"/>
</dbReference>
<dbReference type="STRING" id="1413211.U473_07240"/>
<evidence type="ECO:0000313" key="2">
    <source>
        <dbReference type="EMBL" id="KXG43825.1"/>
    </source>
</evidence>
<dbReference type="AlphaFoldDB" id="A0A135L485"/>
<dbReference type="EMBL" id="LSKU01000001">
    <property type="protein sequence ID" value="KXG43825.1"/>
    <property type="molecule type" value="Genomic_DNA"/>
</dbReference>
<organism evidence="2 3">
    <name type="scientific">Tepidibacillus decaturensis</name>
    <dbReference type="NCBI Taxonomy" id="1413211"/>
    <lineage>
        <taxon>Bacteria</taxon>
        <taxon>Bacillati</taxon>
        <taxon>Bacillota</taxon>
        <taxon>Bacilli</taxon>
        <taxon>Bacillales</taxon>
        <taxon>Bacillaceae</taxon>
        <taxon>Tepidibacillus</taxon>
    </lineage>
</organism>
<dbReference type="GO" id="GO:0004534">
    <property type="term" value="F:5'-3' RNA exonuclease activity"/>
    <property type="evidence" value="ECO:0007669"/>
    <property type="project" value="TreeGrafter"/>
</dbReference>
<dbReference type="RefSeq" id="WP_068724809.1">
    <property type="nucleotide sequence ID" value="NZ_LSKU01000001.1"/>
</dbReference>
<dbReference type="Pfam" id="PF02811">
    <property type="entry name" value="PHP"/>
    <property type="match status" value="1"/>
</dbReference>
<name>A0A135L485_9BACI</name>
<dbReference type="InterPro" id="IPR052018">
    <property type="entry name" value="PHP_domain"/>
</dbReference>
<protein>
    <submittedName>
        <fullName evidence="2">Metal-dependent phosphoesterase</fullName>
    </submittedName>
</protein>
<dbReference type="GO" id="GO:0035312">
    <property type="term" value="F:5'-3' DNA exonuclease activity"/>
    <property type="evidence" value="ECO:0007669"/>
    <property type="project" value="TreeGrafter"/>
</dbReference>
<dbReference type="Gene3D" id="3.20.20.140">
    <property type="entry name" value="Metal-dependent hydrolases"/>
    <property type="match status" value="1"/>
</dbReference>
<reference evidence="2 3" key="1">
    <citation type="submission" date="2016-02" db="EMBL/GenBank/DDBJ databases">
        <title>Draft Genome for Tepidibacillus decaturensis nov. sp. Strain Z9, an Anaerobic, Moderately Thermophilic and Heterotrophic Bacterium from Deep Subsurface of the Illinois Basin, USA.</title>
        <authorList>
            <person name="Dong Y."/>
            <person name="Chang J.Y."/>
            <person name="Sanford R."/>
            <person name="Fouke B.W."/>
        </authorList>
    </citation>
    <scope>NUCLEOTIDE SEQUENCE [LARGE SCALE GENOMIC DNA]</scope>
    <source>
        <strain evidence="2 3">Z9</strain>
    </source>
</reference>
<keyword evidence="3" id="KW-1185">Reference proteome</keyword>
<evidence type="ECO:0000313" key="3">
    <source>
        <dbReference type="Proteomes" id="UP000070352"/>
    </source>
</evidence>
<sequence length="275" mass="30625">MRADLHSHSTASDGLNAPADNVKLAKEAGLAALGVTDHDSVSGIDEAIKMAEKIGIEVVPGIEMSTVEKGQDIHVLGYFIRYKDKEFLNTLDELQKARDKRNEMIIVKLNELGIQITLDEVKKKIRREGANVGRPHIAEVLIEKKVVDTMEEAFDLYLGKKGKAYVNPIRISPEEGIDIIKKAGGVPVLAHPGLYDDDEMVVRLIKYGLKGIEAFHPDHDEEAEKRYQEMGETYGIIVTAGSDFHGSRNGEMFHAPIGTKMVPYQVVERLKNLRR</sequence>
<accession>A0A135L485</accession>
<dbReference type="SMART" id="SM00481">
    <property type="entry name" value="POLIIIAc"/>
    <property type="match status" value="1"/>
</dbReference>
<proteinExistence type="predicted"/>
<dbReference type="Proteomes" id="UP000070352">
    <property type="component" value="Unassembled WGS sequence"/>
</dbReference>
<dbReference type="InterPro" id="IPR016195">
    <property type="entry name" value="Pol/histidinol_Pase-like"/>
</dbReference>
<dbReference type="PANTHER" id="PTHR42924:SF3">
    <property type="entry name" value="POLYMERASE_HISTIDINOL PHOSPHATASE N-TERMINAL DOMAIN-CONTAINING PROTEIN"/>
    <property type="match status" value="1"/>
</dbReference>
<comment type="caution">
    <text evidence="2">The sequence shown here is derived from an EMBL/GenBank/DDBJ whole genome shotgun (WGS) entry which is preliminary data.</text>
</comment>
<dbReference type="CDD" id="cd07438">
    <property type="entry name" value="PHP_HisPPase_AMP"/>
    <property type="match status" value="1"/>
</dbReference>
<gene>
    <name evidence="2" type="ORF">U473_07240</name>
</gene>
<dbReference type="PANTHER" id="PTHR42924">
    <property type="entry name" value="EXONUCLEASE"/>
    <property type="match status" value="1"/>
</dbReference>
<dbReference type="InterPro" id="IPR004013">
    <property type="entry name" value="PHP_dom"/>
</dbReference>
<dbReference type="OrthoDB" id="9804333at2"/>
<evidence type="ECO:0000259" key="1">
    <source>
        <dbReference type="SMART" id="SM00481"/>
    </source>
</evidence>
<dbReference type="SUPFAM" id="SSF89550">
    <property type="entry name" value="PHP domain-like"/>
    <property type="match status" value="1"/>
</dbReference>